<comment type="similarity">
    <text evidence="1">Belongs to the LcrH/SycD chaperone family.</text>
</comment>
<dbReference type="EMBL" id="FXAH01000006">
    <property type="protein sequence ID" value="SMF41723.1"/>
    <property type="molecule type" value="Genomic_DNA"/>
</dbReference>
<dbReference type="InterPro" id="IPR005415">
    <property type="entry name" value="T3SS_Ca_resp_chp_LcrH/SycD"/>
</dbReference>
<keyword evidence="4" id="KW-1185">Reference proteome</keyword>
<name>A0A1X7EXJ4_TRICW</name>
<evidence type="ECO:0000256" key="2">
    <source>
        <dbReference type="ARBA" id="ARBA00023186"/>
    </source>
</evidence>
<dbReference type="Gene3D" id="1.25.40.10">
    <property type="entry name" value="Tetratricopeptide repeat domain"/>
    <property type="match status" value="1"/>
</dbReference>
<dbReference type="STRING" id="28094.SAMN06295900_106397"/>
<organism evidence="3 4">
    <name type="scientific">Trinickia caryophylli</name>
    <name type="common">Paraburkholderia caryophylli</name>
    <dbReference type="NCBI Taxonomy" id="28094"/>
    <lineage>
        <taxon>Bacteria</taxon>
        <taxon>Pseudomonadati</taxon>
        <taxon>Pseudomonadota</taxon>
        <taxon>Betaproteobacteria</taxon>
        <taxon>Burkholderiales</taxon>
        <taxon>Burkholderiaceae</taxon>
        <taxon>Trinickia</taxon>
    </lineage>
</organism>
<proteinExistence type="inferred from homology"/>
<reference evidence="4" key="1">
    <citation type="submission" date="2017-04" db="EMBL/GenBank/DDBJ databases">
        <authorList>
            <person name="Varghese N."/>
            <person name="Submissions S."/>
        </authorList>
    </citation>
    <scope>NUCLEOTIDE SEQUENCE [LARGE SCALE GENOMIC DNA]</scope>
    <source>
        <strain evidence="4">Ballard 720</strain>
    </source>
</reference>
<evidence type="ECO:0000256" key="1">
    <source>
        <dbReference type="ARBA" id="ARBA00010244"/>
    </source>
</evidence>
<dbReference type="OrthoDB" id="8591320at2"/>
<accession>A0A1X7EXJ4</accession>
<dbReference type="Pfam" id="PF07720">
    <property type="entry name" value="TPR_3"/>
    <property type="match status" value="2"/>
</dbReference>
<dbReference type="NCBIfam" id="TIGR02552">
    <property type="entry name" value="LcrH_SycD"/>
    <property type="match status" value="1"/>
</dbReference>
<dbReference type="PIRSF" id="PIRSF003165">
    <property type="entry name" value="Chaperone_SicA"/>
    <property type="match status" value="1"/>
</dbReference>
<evidence type="ECO:0000313" key="3">
    <source>
        <dbReference type="EMBL" id="SMF41723.1"/>
    </source>
</evidence>
<dbReference type="InterPro" id="IPR016379">
    <property type="entry name" value="T3SS_Ca_resp_chp_LcrH/SycD_sub"/>
</dbReference>
<dbReference type="RefSeq" id="WP_085228056.1">
    <property type="nucleotide sequence ID" value="NZ_BSQD01000006.1"/>
</dbReference>
<dbReference type="InterPro" id="IPR011990">
    <property type="entry name" value="TPR-like_helical_dom_sf"/>
</dbReference>
<dbReference type="SUPFAM" id="SSF48452">
    <property type="entry name" value="TPR-like"/>
    <property type="match status" value="1"/>
</dbReference>
<dbReference type="Proteomes" id="UP000192911">
    <property type="component" value="Unassembled WGS sequence"/>
</dbReference>
<gene>
    <name evidence="3" type="ORF">SAMN06295900_106397</name>
</gene>
<keyword evidence="2" id="KW-0143">Chaperone</keyword>
<evidence type="ECO:0000313" key="4">
    <source>
        <dbReference type="Proteomes" id="UP000192911"/>
    </source>
</evidence>
<dbReference type="PRINTS" id="PR01595">
    <property type="entry name" value="SYCDCHAPRONE"/>
</dbReference>
<protein>
    <submittedName>
        <fullName evidence="3">Secretion system chaperone SscA</fullName>
    </submittedName>
</protein>
<dbReference type="AlphaFoldDB" id="A0A1X7EXJ4"/>
<dbReference type="InterPro" id="IPR011716">
    <property type="entry name" value="TPR-3"/>
</dbReference>
<sequence>MITPNSDAAGDIEVLRQFFSRGGSVWMLTDIDKKDLDTLYAYATQHFDAGQWQEAHNVYSILVRVDHWCFDYWFALGLTCQRMGSHDEAVFCFARAGTIRLDDPRPPYFTGISCLALDRGEAASKAFNAALRWCGCDPCYDELRASATDQLARCPLQEN</sequence>